<evidence type="ECO:0000313" key="1">
    <source>
        <dbReference type="EMBL" id="SBV37747.1"/>
    </source>
</evidence>
<proteinExistence type="predicted"/>
<organism evidence="1">
    <name type="scientific">uncultured Stenotrophomonas sp</name>
    <dbReference type="NCBI Taxonomy" id="165438"/>
    <lineage>
        <taxon>Bacteria</taxon>
        <taxon>Pseudomonadati</taxon>
        <taxon>Pseudomonadota</taxon>
        <taxon>Gammaproteobacteria</taxon>
        <taxon>Lysobacterales</taxon>
        <taxon>Lysobacteraceae</taxon>
        <taxon>Stenotrophomonas</taxon>
        <taxon>environmental samples</taxon>
    </lineage>
</organism>
<dbReference type="EMBL" id="FLTS01000001">
    <property type="protein sequence ID" value="SBV37747.1"/>
    <property type="molecule type" value="Genomic_DNA"/>
</dbReference>
<dbReference type="AlphaFoldDB" id="A0A1Y5QBC8"/>
<reference evidence="1" key="1">
    <citation type="submission" date="2016-03" db="EMBL/GenBank/DDBJ databases">
        <authorList>
            <person name="Ploux O."/>
        </authorList>
    </citation>
    <scope>NUCLEOTIDE SEQUENCE</scope>
    <source>
        <strain evidence="1">UC10</strain>
    </source>
</reference>
<protein>
    <submittedName>
        <fullName evidence="1">Uncharacterized protein</fullName>
    </submittedName>
</protein>
<name>A0A1Y5QBC8_9GAMM</name>
<accession>A0A1Y5QBC8</accession>
<sequence>MVIHRPRFAGVDSRLKQGVAVTDNPGWRIEDCRQPVPQGHVAVVARAYALGPVRLQDAP</sequence>
<gene>
    <name evidence="1" type="ORF">STPYR_12690</name>
</gene>